<organism evidence="2 3">
    <name type="scientific">Panaeolus cyanescens</name>
    <dbReference type="NCBI Taxonomy" id="181874"/>
    <lineage>
        <taxon>Eukaryota</taxon>
        <taxon>Fungi</taxon>
        <taxon>Dikarya</taxon>
        <taxon>Basidiomycota</taxon>
        <taxon>Agaricomycotina</taxon>
        <taxon>Agaricomycetes</taxon>
        <taxon>Agaricomycetidae</taxon>
        <taxon>Agaricales</taxon>
        <taxon>Agaricineae</taxon>
        <taxon>Galeropsidaceae</taxon>
        <taxon>Panaeolus</taxon>
    </lineage>
</organism>
<name>A0A409WC94_9AGAR</name>
<proteinExistence type="predicted"/>
<protein>
    <submittedName>
        <fullName evidence="2">Uncharacterized protein</fullName>
    </submittedName>
</protein>
<feature type="region of interest" description="Disordered" evidence="1">
    <location>
        <begin position="23"/>
        <end position="56"/>
    </location>
</feature>
<evidence type="ECO:0000256" key="1">
    <source>
        <dbReference type="SAM" id="MobiDB-lite"/>
    </source>
</evidence>
<gene>
    <name evidence="2" type="ORF">CVT24_006580</name>
</gene>
<evidence type="ECO:0000313" key="3">
    <source>
        <dbReference type="Proteomes" id="UP000284842"/>
    </source>
</evidence>
<accession>A0A409WC94</accession>
<dbReference type="EMBL" id="NHTK01005603">
    <property type="protein sequence ID" value="PPQ76155.1"/>
    <property type="molecule type" value="Genomic_DNA"/>
</dbReference>
<evidence type="ECO:0000313" key="2">
    <source>
        <dbReference type="EMBL" id="PPQ76155.1"/>
    </source>
</evidence>
<keyword evidence="3" id="KW-1185">Reference proteome</keyword>
<sequence>MTTNLDEKRRKRREYYLRNLEEERQRAREYARRRREEESPQEAELRRRRHREAASRYRDQNRIQLRIHEWQRRVRKKRQKEWEADEAEYQALMAAQD</sequence>
<dbReference type="InParanoid" id="A0A409WC94"/>
<feature type="compositionally biased region" description="Basic and acidic residues" evidence="1">
    <location>
        <begin position="23"/>
        <end position="38"/>
    </location>
</feature>
<dbReference type="Proteomes" id="UP000284842">
    <property type="component" value="Unassembled WGS sequence"/>
</dbReference>
<dbReference type="AlphaFoldDB" id="A0A409WC94"/>
<reference evidence="2 3" key="1">
    <citation type="journal article" date="2018" name="Evol. Lett.">
        <title>Horizontal gene cluster transfer increased hallucinogenic mushroom diversity.</title>
        <authorList>
            <person name="Reynolds H.T."/>
            <person name="Vijayakumar V."/>
            <person name="Gluck-Thaler E."/>
            <person name="Korotkin H.B."/>
            <person name="Matheny P.B."/>
            <person name="Slot J.C."/>
        </authorList>
    </citation>
    <scope>NUCLEOTIDE SEQUENCE [LARGE SCALE GENOMIC DNA]</scope>
    <source>
        <strain evidence="2 3">2629</strain>
    </source>
</reference>
<comment type="caution">
    <text evidence="2">The sequence shown here is derived from an EMBL/GenBank/DDBJ whole genome shotgun (WGS) entry which is preliminary data.</text>
</comment>